<reference evidence="2" key="1">
    <citation type="submission" date="2017-07" db="EMBL/GenBank/DDBJ databases">
        <title>Leptospira spp. isolated from tropical soils.</title>
        <authorList>
            <person name="Thibeaux R."/>
            <person name="Iraola G."/>
            <person name="Ferres I."/>
            <person name="Bierque E."/>
            <person name="Girault D."/>
            <person name="Soupe-Gilbert M.-E."/>
            <person name="Picardeau M."/>
            <person name="Goarant C."/>
        </authorList>
    </citation>
    <scope>NUCLEOTIDE SEQUENCE [LARGE SCALE GENOMIC DNA]</scope>
    <source>
        <strain evidence="2">ATI7-C-A5</strain>
    </source>
</reference>
<comment type="caution">
    <text evidence="2">The sequence shown here is derived from an EMBL/GenBank/DDBJ whole genome shotgun (WGS) entry which is preliminary data.</text>
</comment>
<reference evidence="1 3" key="2">
    <citation type="journal article" date="2018" name="Microb. Genom.">
        <title>Deciphering the unexplored Leptospira diversity from soils uncovers genomic evolution to virulence.</title>
        <authorList>
            <person name="Thibeaux R."/>
            <person name="Iraola G."/>
            <person name="Ferres I."/>
            <person name="Bierque E."/>
            <person name="Girault D."/>
            <person name="Soupe-Gilbert M.E."/>
            <person name="Picardeau M."/>
            <person name="Goarant C."/>
        </authorList>
    </citation>
    <scope>NUCLEOTIDE SEQUENCE [LARGE SCALE GENOMIC DNA]</scope>
    <source>
        <strain evidence="1 3">ATI7-C-A5</strain>
    </source>
</reference>
<protein>
    <recommendedName>
        <fullName evidence="4">Morphogenetic protein</fullName>
    </recommendedName>
</protein>
<evidence type="ECO:0008006" key="4">
    <source>
        <dbReference type="Google" id="ProtNLM"/>
    </source>
</evidence>
<sequence length="255" mass="30275">MTTEFIERPILMSGKLVCETLFGRKTQTRRTSNLKEINENLNKWEFVETLNEFTHSGTYLSALFINRNTGERKWIKCPYGSKGDLLWIKETWRVGAWDIFTKSIAVDYRANNYARREWIQIIDESRFKKLVDQSIVDAEAEGFSAWSPRGGNEYFNWEPGESPCRWRPSLFMPKEIFRIKLKIKDIRIEQLHRISEHDAEAEGVQFLRDIPDADETLSARDLFEVLWDSRNSQGSWKKNPWVWVIEFEKELVYHI</sequence>
<dbReference type="OrthoDB" id="72471at2"/>
<dbReference type="AlphaFoldDB" id="A0A2N0B7N9"/>
<dbReference type="EMBL" id="NPEF01000122">
    <property type="protein sequence ID" value="PJZ92582.1"/>
    <property type="molecule type" value="Genomic_DNA"/>
</dbReference>
<reference evidence="1" key="3">
    <citation type="submission" date="2023-10" db="EMBL/GenBank/DDBJ databases">
        <authorList>
            <person name="Picardeau M."/>
            <person name="Thibeaux R."/>
        </authorList>
    </citation>
    <scope>NUCLEOTIDE SEQUENCE</scope>
    <source>
        <strain evidence="1">ATI7-C-A5</strain>
    </source>
</reference>
<evidence type="ECO:0000313" key="2">
    <source>
        <dbReference type="EMBL" id="PJZ92582.1"/>
    </source>
</evidence>
<name>A0A2N0B7N9_9LEPT</name>
<organism evidence="2">
    <name type="scientific">Leptospira ellisii</name>
    <dbReference type="NCBI Taxonomy" id="2023197"/>
    <lineage>
        <taxon>Bacteria</taxon>
        <taxon>Pseudomonadati</taxon>
        <taxon>Spirochaetota</taxon>
        <taxon>Spirochaetia</taxon>
        <taxon>Leptospirales</taxon>
        <taxon>Leptospiraceae</taxon>
        <taxon>Leptospira</taxon>
    </lineage>
</organism>
<accession>A0A2N0BI38</accession>
<proteinExistence type="predicted"/>
<evidence type="ECO:0000313" key="3">
    <source>
        <dbReference type="Proteomes" id="UP000232122"/>
    </source>
</evidence>
<dbReference type="RefSeq" id="WP_100747707.1">
    <property type="nucleotide sequence ID" value="NZ_NPEF02000037.1"/>
</dbReference>
<evidence type="ECO:0000313" key="1">
    <source>
        <dbReference type="EMBL" id="MDV6237826.1"/>
    </source>
</evidence>
<accession>A0A2N0B7N9</accession>
<dbReference type="EMBL" id="NPEF02000037">
    <property type="protein sequence ID" value="MDV6237826.1"/>
    <property type="molecule type" value="Genomic_DNA"/>
</dbReference>
<keyword evidence="3" id="KW-1185">Reference proteome</keyword>
<dbReference type="Proteomes" id="UP000232122">
    <property type="component" value="Unassembled WGS sequence"/>
</dbReference>
<gene>
    <name evidence="1" type="ORF">CH379_019545</name>
    <name evidence="2" type="ORF">CH379_12320</name>
</gene>